<dbReference type="InterPro" id="IPR015683">
    <property type="entry name" value="Ionotropic_Glu_rcpt"/>
</dbReference>
<evidence type="ECO:0000256" key="2">
    <source>
        <dbReference type="ARBA" id="ARBA00008685"/>
    </source>
</evidence>
<dbReference type="Gene3D" id="1.10.287.70">
    <property type="match status" value="1"/>
</dbReference>
<evidence type="ECO:0000256" key="9">
    <source>
        <dbReference type="ARBA" id="ARBA00023170"/>
    </source>
</evidence>
<proteinExistence type="inferred from homology"/>
<evidence type="ECO:0000256" key="14">
    <source>
        <dbReference type="SAM" id="Phobius"/>
    </source>
</evidence>
<evidence type="ECO:0000256" key="7">
    <source>
        <dbReference type="ARBA" id="ARBA00023065"/>
    </source>
</evidence>
<dbReference type="InterPro" id="IPR001320">
    <property type="entry name" value="Iontro_rcpt_C"/>
</dbReference>
<keyword evidence="8 14" id="KW-0472">Membrane</keyword>
<dbReference type="GO" id="GO:0005886">
    <property type="term" value="C:plasma membrane"/>
    <property type="evidence" value="ECO:0007669"/>
    <property type="project" value="UniProtKB-SubCell"/>
</dbReference>
<keyword evidence="17" id="KW-1185">Reference proteome</keyword>
<evidence type="ECO:0000256" key="13">
    <source>
        <dbReference type="PIRSR" id="PIRSR601508-2"/>
    </source>
</evidence>
<keyword evidence="9" id="KW-0675">Receptor</keyword>
<evidence type="ECO:0000259" key="15">
    <source>
        <dbReference type="Pfam" id="PF00060"/>
    </source>
</evidence>
<evidence type="ECO:0000256" key="10">
    <source>
        <dbReference type="ARBA" id="ARBA00023180"/>
    </source>
</evidence>
<keyword evidence="4" id="KW-1003">Cell membrane</keyword>
<evidence type="ECO:0000256" key="1">
    <source>
        <dbReference type="ARBA" id="ARBA00004651"/>
    </source>
</evidence>
<comment type="caution">
    <text evidence="16">The sequence shown here is derived from an EMBL/GenBank/DDBJ whole genome shotgun (WGS) entry which is preliminary data.</text>
</comment>
<feature type="transmembrane region" description="Helical" evidence="14">
    <location>
        <begin position="164"/>
        <end position="190"/>
    </location>
</feature>
<comment type="similarity">
    <text evidence="2">Belongs to the glutamate-gated ion channel (TC 1.A.10.1) family.</text>
</comment>
<dbReference type="GO" id="GO:0038023">
    <property type="term" value="F:signaling receptor activity"/>
    <property type="evidence" value="ECO:0007669"/>
    <property type="project" value="InterPro"/>
</dbReference>
<dbReference type="Pfam" id="PF00060">
    <property type="entry name" value="Lig_chan"/>
    <property type="match status" value="1"/>
</dbReference>
<dbReference type="Proteomes" id="UP001162162">
    <property type="component" value="Unassembled WGS sequence"/>
</dbReference>
<evidence type="ECO:0000256" key="11">
    <source>
        <dbReference type="ARBA" id="ARBA00023286"/>
    </source>
</evidence>
<evidence type="ECO:0000256" key="12">
    <source>
        <dbReference type="ARBA" id="ARBA00023303"/>
    </source>
</evidence>
<sequence length="350" mass="39526">MKKTLAIIKCISVHLSNLKKDNVIRVIPDIGNKPLVLTIAMLPYCTPAHARSEVLRISSYLRVETVYKRVRAPSDVPSRSSTLVSFLQPFSNTLWILVMVSVHVVALVLYLLDRFSPFGRFKLANTDGTEEDALNLSSAIWFAWGVLLNSGIGEGTPRSFSARVLGMVWAGFAMIIVASYTANLAAFLVLERPKTKLTGINDARSISSKQSVDLVEANKKISNLEQLVNDLLNKNAGRSPRVTIKSDCIPEFSPDIPSLTSKVWVDKIDQLAKINGWNEQTIIYHMQSRLSGLAKSWYNSLSDYDHSWEQWKQMIINAFPEHRDFPSTLKKMVARKKMHDESWTEYYFAD</sequence>
<feature type="transmembrane region" description="Helical" evidence="14">
    <location>
        <begin position="133"/>
        <end position="152"/>
    </location>
</feature>
<dbReference type="PANTHER" id="PTHR18966">
    <property type="entry name" value="IONOTROPIC GLUTAMATE RECEPTOR"/>
    <property type="match status" value="1"/>
</dbReference>
<evidence type="ECO:0000256" key="5">
    <source>
        <dbReference type="ARBA" id="ARBA00022692"/>
    </source>
</evidence>
<evidence type="ECO:0000313" key="17">
    <source>
        <dbReference type="Proteomes" id="UP001162162"/>
    </source>
</evidence>
<evidence type="ECO:0000313" key="16">
    <source>
        <dbReference type="EMBL" id="KAJ8935218.1"/>
    </source>
</evidence>
<keyword evidence="6 14" id="KW-1133">Transmembrane helix</keyword>
<evidence type="ECO:0000256" key="6">
    <source>
        <dbReference type="ARBA" id="ARBA00022989"/>
    </source>
</evidence>
<dbReference type="InterPro" id="IPR001508">
    <property type="entry name" value="Iono_Glu_rcpt_met"/>
</dbReference>
<accession>A0AAV8X8E6</accession>
<dbReference type="AlphaFoldDB" id="A0AAV8X8E6"/>
<evidence type="ECO:0000256" key="3">
    <source>
        <dbReference type="ARBA" id="ARBA00022448"/>
    </source>
</evidence>
<comment type="subcellular location">
    <subcellularLocation>
        <location evidence="1">Cell membrane</location>
        <topology evidence="1">Multi-pass membrane protein</topology>
    </subcellularLocation>
</comment>
<keyword evidence="5 14" id="KW-0812">Transmembrane</keyword>
<keyword evidence="10" id="KW-0325">Glycoprotein</keyword>
<feature type="site" description="Crucial to convey clamshell closure to channel opening" evidence="13">
    <location>
        <position position="197"/>
    </location>
</feature>
<evidence type="ECO:0000256" key="4">
    <source>
        <dbReference type="ARBA" id="ARBA00022475"/>
    </source>
</evidence>
<dbReference type="GO" id="GO:0015276">
    <property type="term" value="F:ligand-gated monoatomic ion channel activity"/>
    <property type="evidence" value="ECO:0007669"/>
    <property type="project" value="InterPro"/>
</dbReference>
<keyword evidence="12" id="KW-0407">Ion channel</keyword>
<organism evidence="16 17">
    <name type="scientific">Aromia moschata</name>
    <dbReference type="NCBI Taxonomy" id="1265417"/>
    <lineage>
        <taxon>Eukaryota</taxon>
        <taxon>Metazoa</taxon>
        <taxon>Ecdysozoa</taxon>
        <taxon>Arthropoda</taxon>
        <taxon>Hexapoda</taxon>
        <taxon>Insecta</taxon>
        <taxon>Pterygota</taxon>
        <taxon>Neoptera</taxon>
        <taxon>Endopterygota</taxon>
        <taxon>Coleoptera</taxon>
        <taxon>Polyphaga</taxon>
        <taxon>Cucujiformia</taxon>
        <taxon>Chrysomeloidea</taxon>
        <taxon>Cerambycidae</taxon>
        <taxon>Cerambycinae</taxon>
        <taxon>Callichromatini</taxon>
        <taxon>Aromia</taxon>
    </lineage>
</organism>
<feature type="domain" description="Ionotropic glutamate receptor C-terminal" evidence="15">
    <location>
        <begin position="92"/>
        <end position="207"/>
    </location>
</feature>
<evidence type="ECO:0000256" key="8">
    <source>
        <dbReference type="ARBA" id="ARBA00023136"/>
    </source>
</evidence>
<keyword evidence="3" id="KW-0813">Transport</keyword>
<reference evidence="16" key="1">
    <citation type="journal article" date="2023" name="Insect Mol. Biol.">
        <title>Genome sequencing provides insights into the evolution of gene families encoding plant cell wall-degrading enzymes in longhorned beetles.</title>
        <authorList>
            <person name="Shin N.R."/>
            <person name="Okamura Y."/>
            <person name="Kirsch R."/>
            <person name="Pauchet Y."/>
        </authorList>
    </citation>
    <scope>NUCLEOTIDE SEQUENCE</scope>
    <source>
        <strain evidence="16">AMC_N1</strain>
    </source>
</reference>
<dbReference type="EMBL" id="JAPWTK010000918">
    <property type="protein sequence ID" value="KAJ8935218.1"/>
    <property type="molecule type" value="Genomic_DNA"/>
</dbReference>
<name>A0AAV8X8E6_9CUCU</name>
<dbReference type="PRINTS" id="PR00177">
    <property type="entry name" value="NMDARECEPTOR"/>
</dbReference>
<protein>
    <recommendedName>
        <fullName evidence="15">Ionotropic glutamate receptor C-terminal domain-containing protein</fullName>
    </recommendedName>
</protein>
<keyword evidence="7" id="KW-0406">Ion transport</keyword>
<feature type="transmembrane region" description="Helical" evidence="14">
    <location>
        <begin position="93"/>
        <end position="112"/>
    </location>
</feature>
<keyword evidence="11" id="KW-1071">Ligand-gated ion channel</keyword>
<dbReference type="SUPFAM" id="SSF81324">
    <property type="entry name" value="Voltage-gated potassium channels"/>
    <property type="match status" value="1"/>
</dbReference>
<gene>
    <name evidence="16" type="ORF">NQ318_012534</name>
</gene>